<sequence>MDITEVSYRMFEIYAREYKKLINENEEIKIPYIESKMKEVSEELTYYVKETCKLDVEFKQNSDEIPDPIKYFMENGKPLNPYDYINNTSWEGFWKQCSGKDLEYFISYLEYPIIYPKHENYLEGDRCLLKVFTKETGLSKIPYGVKCAQIINKKYFIK</sequence>
<name>A0ABT7E8P5_9FIRM</name>
<keyword evidence="2" id="KW-1185">Reference proteome</keyword>
<evidence type="ECO:0000313" key="1">
    <source>
        <dbReference type="EMBL" id="MDK2563299.1"/>
    </source>
</evidence>
<organism evidence="1 2">
    <name type="scientific">Romboutsia sedimentorum</name>
    <dbReference type="NCBI Taxonomy" id="1368474"/>
    <lineage>
        <taxon>Bacteria</taxon>
        <taxon>Bacillati</taxon>
        <taxon>Bacillota</taxon>
        <taxon>Clostridia</taxon>
        <taxon>Peptostreptococcales</taxon>
        <taxon>Peptostreptococcaceae</taxon>
        <taxon>Romboutsia</taxon>
    </lineage>
</organism>
<gene>
    <name evidence="1" type="ORF">QOZ84_07040</name>
</gene>
<dbReference type="EMBL" id="JASKYM010000002">
    <property type="protein sequence ID" value="MDK2563299.1"/>
    <property type="molecule type" value="Genomic_DNA"/>
</dbReference>
<accession>A0ABT7E8P5</accession>
<dbReference type="RefSeq" id="WP_284132247.1">
    <property type="nucleotide sequence ID" value="NZ_JASKYM010000002.1"/>
</dbReference>
<proteinExistence type="predicted"/>
<dbReference type="Proteomes" id="UP001301012">
    <property type="component" value="Unassembled WGS sequence"/>
</dbReference>
<comment type="caution">
    <text evidence="1">The sequence shown here is derived from an EMBL/GenBank/DDBJ whole genome shotgun (WGS) entry which is preliminary data.</text>
</comment>
<reference evidence="1 2" key="1">
    <citation type="submission" date="2023-05" db="EMBL/GenBank/DDBJ databases">
        <title>Rombocin, a short stable natural nisin variant, displays selective antimicrobial activity against Listeria monocytogenes and employs dual mode of action to kill target bacterial strains.</title>
        <authorList>
            <person name="Wambui J."/>
            <person name="Stephan R."/>
            <person name="Kuipers O.P."/>
        </authorList>
    </citation>
    <scope>NUCLEOTIDE SEQUENCE [LARGE SCALE GENOMIC DNA]</scope>
    <source>
        <strain evidence="1 2">RC002</strain>
    </source>
</reference>
<protein>
    <submittedName>
        <fullName evidence="1">Uncharacterized protein</fullName>
    </submittedName>
</protein>
<evidence type="ECO:0000313" key="2">
    <source>
        <dbReference type="Proteomes" id="UP001301012"/>
    </source>
</evidence>